<dbReference type="InterPro" id="IPR035892">
    <property type="entry name" value="C2_domain_sf"/>
</dbReference>
<dbReference type="Bgee" id="ENSNBRG00000023090">
    <property type="expression patterns" value="Expressed in liver and 1 other cell type or tissue"/>
</dbReference>
<accession>A0A3Q4I8B3</accession>
<reference evidence="4" key="2">
    <citation type="submission" date="2025-09" db="UniProtKB">
        <authorList>
            <consortium name="Ensembl"/>
        </authorList>
    </citation>
    <scope>IDENTIFICATION</scope>
</reference>
<evidence type="ECO:0000259" key="3">
    <source>
        <dbReference type="PROSITE" id="PS51182"/>
    </source>
</evidence>
<feature type="domain" description="Phosphatase tensin-type" evidence="2">
    <location>
        <begin position="1"/>
        <end position="172"/>
    </location>
</feature>
<dbReference type="SUPFAM" id="SSF52799">
    <property type="entry name" value="(Phosphotyrosine protein) phosphatases II"/>
    <property type="match status" value="1"/>
</dbReference>
<dbReference type="Proteomes" id="UP000261580">
    <property type="component" value="Unassembled WGS sequence"/>
</dbReference>
<organism evidence="4 5">
    <name type="scientific">Neolamprologus brichardi</name>
    <name type="common">Fairy cichlid</name>
    <name type="synonym">Lamprologus brichardi</name>
    <dbReference type="NCBI Taxonomy" id="32507"/>
    <lineage>
        <taxon>Eukaryota</taxon>
        <taxon>Metazoa</taxon>
        <taxon>Chordata</taxon>
        <taxon>Craniata</taxon>
        <taxon>Vertebrata</taxon>
        <taxon>Euteleostomi</taxon>
        <taxon>Actinopterygii</taxon>
        <taxon>Neopterygii</taxon>
        <taxon>Teleostei</taxon>
        <taxon>Neoteleostei</taxon>
        <taxon>Acanthomorphata</taxon>
        <taxon>Ovalentaria</taxon>
        <taxon>Cichlomorphae</taxon>
        <taxon>Cichliformes</taxon>
        <taxon>Cichlidae</taxon>
        <taxon>African cichlids</taxon>
        <taxon>Pseudocrenilabrinae</taxon>
        <taxon>Lamprologini</taxon>
        <taxon>Neolamprologus</taxon>
    </lineage>
</organism>
<keyword evidence="5" id="KW-1185">Reference proteome</keyword>
<dbReference type="PROSITE" id="PS51182">
    <property type="entry name" value="C2_TENSIN"/>
    <property type="match status" value="1"/>
</dbReference>
<dbReference type="SMART" id="SM01326">
    <property type="entry name" value="PTEN_C2"/>
    <property type="match status" value="1"/>
</dbReference>
<dbReference type="PROSITE" id="PS51181">
    <property type="entry name" value="PPASE_TENSIN"/>
    <property type="match status" value="1"/>
</dbReference>
<dbReference type="InterPro" id="IPR014020">
    <property type="entry name" value="Tensin_C2-dom"/>
</dbReference>
<dbReference type="InterPro" id="IPR029021">
    <property type="entry name" value="Prot-tyrosine_phosphatase-like"/>
</dbReference>
<proteinExistence type="predicted"/>
<dbReference type="GO" id="GO:0005925">
    <property type="term" value="C:focal adhesion"/>
    <property type="evidence" value="ECO:0007669"/>
    <property type="project" value="TreeGrafter"/>
</dbReference>
<dbReference type="PANTHER" id="PTHR45734">
    <property type="entry name" value="TENSIN"/>
    <property type="match status" value="1"/>
</dbReference>
<dbReference type="Pfam" id="PF22785">
    <property type="entry name" value="Tc-R-P"/>
    <property type="match status" value="1"/>
</dbReference>
<dbReference type="PANTHER" id="PTHR45734:SF5">
    <property type="entry name" value="TENSIN-3"/>
    <property type="match status" value="1"/>
</dbReference>
<feature type="domain" description="Tyrosine specific protein phosphatases" evidence="1">
    <location>
        <begin position="105"/>
        <end position="144"/>
    </location>
</feature>
<dbReference type="Gene3D" id="2.60.40.1110">
    <property type="match status" value="2"/>
</dbReference>
<dbReference type="GeneTree" id="ENSGT00940000156328"/>
<name>A0A3Q4I8B3_NEOBR</name>
<evidence type="ECO:0000259" key="2">
    <source>
        <dbReference type="PROSITE" id="PS51181"/>
    </source>
</evidence>
<sequence>SSVSRSHRMDLTYITERIITIYSPPGCPEEIYLQNLWEIIPMLQSKHGQNYMVRQVDEIKIAREILSLKVLDTGWVDLLAPSLDQIIGVCTAVENWLNAHLKHVLVLHCRGGKGRLGVLVASYIHFTSSSASADLSLDHFAMRRFYNDTLSALMTPSQKRYVWMLGSILKGRLKMSPSPSFLLCVVLYSLPKLRPDGGKQHKQVWHFNSCNPDFFSLFFLFLSISCDHIFNLGYRSASRQVVFRLQFHTGLICGHALTFSKADLDCAREDARFPEDGKVELLFSESPEKIAGRLFLTKNCPLMCSSVKLVYA</sequence>
<evidence type="ECO:0000313" key="5">
    <source>
        <dbReference type="Proteomes" id="UP000261580"/>
    </source>
</evidence>
<dbReference type="InterPro" id="IPR051484">
    <property type="entry name" value="Tensin_PTEN_phosphatase"/>
</dbReference>
<protein>
    <recommendedName>
        <fullName evidence="6">Tensin 3, tandem duplicate 1</fullName>
    </recommendedName>
</protein>
<dbReference type="InterPro" id="IPR000387">
    <property type="entry name" value="Tyr_Pase_dom"/>
</dbReference>
<dbReference type="PROSITE" id="PS50056">
    <property type="entry name" value="TYR_PHOSPHATASE_2"/>
    <property type="match status" value="1"/>
</dbReference>
<evidence type="ECO:0000259" key="1">
    <source>
        <dbReference type="PROSITE" id="PS50056"/>
    </source>
</evidence>
<evidence type="ECO:0000313" key="4">
    <source>
        <dbReference type="Ensembl" id="ENSNBRP00000030378.1"/>
    </source>
</evidence>
<feature type="domain" description="C2 tensin-type" evidence="3">
    <location>
        <begin position="132"/>
        <end position="286"/>
    </location>
</feature>
<dbReference type="Gene3D" id="3.90.190.10">
    <property type="entry name" value="Protein tyrosine phosphatase superfamily"/>
    <property type="match status" value="1"/>
</dbReference>
<dbReference type="InterPro" id="IPR029023">
    <property type="entry name" value="Tensin_phosphatase"/>
</dbReference>
<dbReference type="Ensembl" id="ENSNBRT00000031156.1">
    <property type="protein sequence ID" value="ENSNBRP00000030378.1"/>
    <property type="gene ID" value="ENSNBRG00000023090.1"/>
</dbReference>
<evidence type="ECO:0008006" key="6">
    <source>
        <dbReference type="Google" id="ProtNLM"/>
    </source>
</evidence>
<dbReference type="AlphaFoldDB" id="A0A3Q4I8B3"/>
<dbReference type="STRING" id="32507.ENSNBRP00000030378"/>
<dbReference type="Pfam" id="PF10409">
    <property type="entry name" value="PTEN_C2"/>
    <property type="match status" value="1"/>
</dbReference>
<reference evidence="4" key="1">
    <citation type="submission" date="2025-08" db="UniProtKB">
        <authorList>
            <consortium name="Ensembl"/>
        </authorList>
    </citation>
    <scope>IDENTIFICATION</scope>
</reference>
<dbReference type="SUPFAM" id="SSF49562">
    <property type="entry name" value="C2 domain (Calcium/lipid-binding domain, CaLB)"/>
    <property type="match status" value="1"/>
</dbReference>